<reference evidence="3" key="3">
    <citation type="submission" date="2024-09" db="EMBL/GenBank/DDBJ databases">
        <authorList>
            <person name="Sun Q."/>
            <person name="Mori K."/>
        </authorList>
    </citation>
    <scope>NUCLEOTIDE SEQUENCE</scope>
    <source>
        <strain evidence="3">NBRC 113428</strain>
    </source>
</reference>
<keyword evidence="4" id="KW-1185">Reference proteome</keyword>
<protein>
    <submittedName>
        <fullName evidence="3">Antitoxin Xre/MbcA/ParS toxin-binding domain-containing protein</fullName>
    </submittedName>
</protein>
<dbReference type="Pfam" id="PF09722">
    <property type="entry name" value="Xre_MbcA_ParS_C"/>
    <property type="match status" value="1"/>
</dbReference>
<dbReference type="InterPro" id="IPR024467">
    <property type="entry name" value="Xre/MbcA/ParS-like_toxin-bd"/>
</dbReference>
<evidence type="ECO:0000313" key="4">
    <source>
        <dbReference type="Proteomes" id="UP001596403"/>
    </source>
</evidence>
<accession>A0ABW1Z3B3</accession>
<evidence type="ECO:0000259" key="1">
    <source>
        <dbReference type="Pfam" id="PF09722"/>
    </source>
</evidence>
<gene>
    <name evidence="2" type="ORF">ACFQAU_18410</name>
    <name evidence="3" type="ORF">ACFQAU_19750</name>
</gene>
<dbReference type="RefSeq" id="WP_120352513.1">
    <property type="nucleotide sequence ID" value="NZ_JBHSWA010000003.1"/>
</dbReference>
<evidence type="ECO:0000313" key="3">
    <source>
        <dbReference type="EMBL" id="MFC6643614.1"/>
    </source>
</evidence>
<reference evidence="3" key="1">
    <citation type="journal article" date="2014" name="Int. J. Syst. Evol. Microbiol.">
        <title>Complete genome of a new Firmicutes species belonging to the dominant human colonic microbiota ('Ruminococcus bicirculans') reveals two chromosomes and a selective capacity to utilize plant glucans.</title>
        <authorList>
            <consortium name="NISC Comparative Sequencing Program"/>
            <person name="Wegmann U."/>
            <person name="Louis P."/>
            <person name="Goesmann A."/>
            <person name="Henrissat B."/>
            <person name="Duncan S.H."/>
            <person name="Flint H.J."/>
        </authorList>
    </citation>
    <scope>NUCLEOTIDE SEQUENCE</scope>
    <source>
        <strain evidence="3">NBRC 113428</strain>
    </source>
</reference>
<proteinExistence type="predicted"/>
<evidence type="ECO:0000313" key="2">
    <source>
        <dbReference type="EMBL" id="MFC6643379.1"/>
    </source>
</evidence>
<dbReference type="Proteomes" id="UP001596403">
    <property type="component" value="Unassembled WGS sequence"/>
</dbReference>
<feature type="domain" description="Antitoxin Xre/MbcA/ParS-like toxin-binding" evidence="1">
    <location>
        <begin position="10"/>
        <end position="59"/>
    </location>
</feature>
<dbReference type="EMBL" id="JBHSWA010000003">
    <property type="protein sequence ID" value="MFC6643614.1"/>
    <property type="molecule type" value="Genomic_DNA"/>
</dbReference>
<sequence>MTRDQLIEMAKRVLKSEDRAQEWLSRQHPLLNMHAPQDLLSSHFGRDRVEHLLVRIEAGFAV</sequence>
<dbReference type="EMBL" id="JBHSWA010000003">
    <property type="protein sequence ID" value="MFC6643379.1"/>
    <property type="molecule type" value="Genomic_DNA"/>
</dbReference>
<organism evidence="3 4">
    <name type="scientific">Sulfitobacter profundi</name>
    <dbReference type="NCBI Taxonomy" id="2679961"/>
    <lineage>
        <taxon>Bacteria</taxon>
        <taxon>Pseudomonadati</taxon>
        <taxon>Pseudomonadota</taxon>
        <taxon>Alphaproteobacteria</taxon>
        <taxon>Rhodobacterales</taxon>
        <taxon>Roseobacteraceae</taxon>
        <taxon>Sulfitobacter</taxon>
    </lineage>
</organism>
<reference evidence="4" key="2">
    <citation type="journal article" date="2019" name="Int. J. Syst. Evol. Microbiol.">
        <title>The Global Catalogue of Microorganisms (GCM) 10K type strain sequencing project: providing services to taxonomists for standard genome sequencing and annotation.</title>
        <authorList>
            <consortium name="The Broad Institute Genomics Platform"/>
            <consortium name="The Broad Institute Genome Sequencing Center for Infectious Disease"/>
            <person name="Wu L."/>
            <person name="Ma J."/>
        </authorList>
    </citation>
    <scope>NUCLEOTIDE SEQUENCE [LARGE SCALE GENOMIC DNA]</scope>
    <source>
        <strain evidence="4">NBRC 111368</strain>
    </source>
</reference>
<name>A0ABW1Z3B3_9RHOB</name>
<comment type="caution">
    <text evidence="3">The sequence shown here is derived from an EMBL/GenBank/DDBJ whole genome shotgun (WGS) entry which is preliminary data.</text>
</comment>